<dbReference type="GO" id="GO:0016758">
    <property type="term" value="F:hexosyltransferase activity"/>
    <property type="evidence" value="ECO:0007669"/>
    <property type="project" value="UniProtKB-ARBA"/>
</dbReference>
<dbReference type="AlphaFoldDB" id="A0A1I1ED14"/>
<reference evidence="3" key="1">
    <citation type="submission" date="2016-10" db="EMBL/GenBank/DDBJ databases">
        <authorList>
            <person name="Varghese N."/>
            <person name="Submissions S."/>
        </authorList>
    </citation>
    <scope>NUCLEOTIDE SEQUENCE [LARGE SCALE GENOMIC DNA]</scope>
    <source>
        <strain evidence="3">ATCC 43811</strain>
    </source>
</reference>
<keyword evidence="3" id="KW-1185">Reference proteome</keyword>
<dbReference type="OrthoDB" id="307550at2"/>
<protein>
    <submittedName>
        <fullName evidence="2">Glycosyl transferase family 2</fullName>
    </submittedName>
</protein>
<dbReference type="EMBL" id="FOKY01000008">
    <property type="protein sequence ID" value="SFB82870.1"/>
    <property type="molecule type" value="Genomic_DNA"/>
</dbReference>
<dbReference type="InterPro" id="IPR001173">
    <property type="entry name" value="Glyco_trans_2-like"/>
</dbReference>
<organism evidence="2 3">
    <name type="scientific">Brevinema andersonii</name>
    <dbReference type="NCBI Taxonomy" id="34097"/>
    <lineage>
        <taxon>Bacteria</taxon>
        <taxon>Pseudomonadati</taxon>
        <taxon>Spirochaetota</taxon>
        <taxon>Spirochaetia</taxon>
        <taxon>Brevinematales</taxon>
        <taxon>Brevinemataceae</taxon>
        <taxon>Brevinema</taxon>
    </lineage>
</organism>
<dbReference type="CDD" id="cd00761">
    <property type="entry name" value="Glyco_tranf_GTA_type"/>
    <property type="match status" value="1"/>
</dbReference>
<dbReference type="PANTHER" id="PTHR22916">
    <property type="entry name" value="GLYCOSYLTRANSFERASE"/>
    <property type="match status" value="1"/>
</dbReference>
<sequence>MQKRFSIIIPVYNTEPFLLGCLDSAVNQTYSDIEIIVINDASQGNCAEIVGRYTDPRIIYIEQKTNQGTFKARQIATKRATGDYILYLDSDDQLDIKICEYLHSKVHNDPDCILFEMISTTKNGPEKTLGANSGIHPFYNHTLFQAVYTRKLSSWMVCGKALKRTLCLQTYDFLNIDTRLTMGEDALYFFVFSYFVETTEALHKVGYYYNLTNTSATRAEYTLDKAENDLKNFAFIIEKLKVFCGQYQLSYNILNDTIKEFCFLFFSRAYNLKNDKISTEKIIPQALHIFGSSALAPLIFNQAHFQKDKIRVFSDMFIQKILPINSKRYYFMRKLLLPVYQVFNKKFYDPEI</sequence>
<dbReference type="SUPFAM" id="SSF53448">
    <property type="entry name" value="Nucleotide-diphospho-sugar transferases"/>
    <property type="match status" value="1"/>
</dbReference>
<name>A0A1I1ED14_BREAD</name>
<keyword evidence="2" id="KW-0808">Transferase</keyword>
<proteinExistence type="predicted"/>
<dbReference type="Proteomes" id="UP000240042">
    <property type="component" value="Unassembled WGS sequence"/>
</dbReference>
<evidence type="ECO:0000313" key="3">
    <source>
        <dbReference type="Proteomes" id="UP000240042"/>
    </source>
</evidence>
<dbReference type="Gene3D" id="3.90.550.10">
    <property type="entry name" value="Spore Coat Polysaccharide Biosynthesis Protein SpsA, Chain A"/>
    <property type="match status" value="1"/>
</dbReference>
<dbReference type="PANTHER" id="PTHR22916:SF64">
    <property type="entry name" value="TRANSFERASE, PUTATIVE-RELATED"/>
    <property type="match status" value="1"/>
</dbReference>
<dbReference type="RefSeq" id="WP_159428187.1">
    <property type="nucleotide sequence ID" value="NZ_FOKY01000008.1"/>
</dbReference>
<dbReference type="STRING" id="34097.SAMN02745150_00977"/>
<gene>
    <name evidence="2" type="ORF">SAMN02745150_00977</name>
</gene>
<evidence type="ECO:0000313" key="2">
    <source>
        <dbReference type="EMBL" id="SFB82870.1"/>
    </source>
</evidence>
<dbReference type="Pfam" id="PF00535">
    <property type="entry name" value="Glycos_transf_2"/>
    <property type="match status" value="1"/>
</dbReference>
<evidence type="ECO:0000259" key="1">
    <source>
        <dbReference type="Pfam" id="PF00535"/>
    </source>
</evidence>
<accession>A0A1I1ED14</accession>
<feature type="domain" description="Glycosyltransferase 2-like" evidence="1">
    <location>
        <begin position="6"/>
        <end position="141"/>
    </location>
</feature>
<dbReference type="InterPro" id="IPR029044">
    <property type="entry name" value="Nucleotide-diphossugar_trans"/>
</dbReference>